<protein>
    <submittedName>
        <fullName evidence="1">Uncharacterized protein</fullName>
    </submittedName>
</protein>
<proteinExistence type="predicted"/>
<organism evidence="1">
    <name type="scientific">Arundo donax</name>
    <name type="common">Giant reed</name>
    <name type="synonym">Donax arundinaceus</name>
    <dbReference type="NCBI Taxonomy" id="35708"/>
    <lineage>
        <taxon>Eukaryota</taxon>
        <taxon>Viridiplantae</taxon>
        <taxon>Streptophyta</taxon>
        <taxon>Embryophyta</taxon>
        <taxon>Tracheophyta</taxon>
        <taxon>Spermatophyta</taxon>
        <taxon>Magnoliopsida</taxon>
        <taxon>Liliopsida</taxon>
        <taxon>Poales</taxon>
        <taxon>Poaceae</taxon>
        <taxon>PACMAD clade</taxon>
        <taxon>Arundinoideae</taxon>
        <taxon>Arundineae</taxon>
        <taxon>Arundo</taxon>
    </lineage>
</organism>
<evidence type="ECO:0000313" key="1">
    <source>
        <dbReference type="EMBL" id="JAE31930.1"/>
    </source>
</evidence>
<name>A0A0A9H3Y8_ARUDO</name>
<reference evidence="1" key="1">
    <citation type="submission" date="2014-09" db="EMBL/GenBank/DDBJ databases">
        <authorList>
            <person name="Magalhaes I.L.F."/>
            <person name="Oliveira U."/>
            <person name="Santos F.R."/>
            <person name="Vidigal T.H.D.A."/>
            <person name="Brescovit A.D."/>
            <person name="Santos A.J."/>
        </authorList>
    </citation>
    <scope>NUCLEOTIDE SEQUENCE</scope>
    <source>
        <tissue evidence="1">Shoot tissue taken approximately 20 cm above the soil surface</tissue>
    </source>
</reference>
<accession>A0A0A9H3Y8</accession>
<dbReference type="EMBL" id="GBRH01165966">
    <property type="protein sequence ID" value="JAE31930.1"/>
    <property type="molecule type" value="Transcribed_RNA"/>
</dbReference>
<dbReference type="AlphaFoldDB" id="A0A0A9H3Y8"/>
<reference evidence="1" key="2">
    <citation type="journal article" date="2015" name="Data Brief">
        <title>Shoot transcriptome of the giant reed, Arundo donax.</title>
        <authorList>
            <person name="Barrero R.A."/>
            <person name="Guerrero F.D."/>
            <person name="Moolhuijzen P."/>
            <person name="Goolsby J.A."/>
            <person name="Tidwell J."/>
            <person name="Bellgard S.E."/>
            <person name="Bellgard M.I."/>
        </authorList>
    </citation>
    <scope>NUCLEOTIDE SEQUENCE</scope>
    <source>
        <tissue evidence="1">Shoot tissue taken approximately 20 cm above the soil surface</tissue>
    </source>
</reference>
<sequence>MLYTLTCSTIAMLFLLLKHEVIFISTTIETFYLLKSLTVDPVPKQEIQNKFVHQPKLQ</sequence>